<feature type="compositionally biased region" description="Basic and acidic residues" evidence="1">
    <location>
        <begin position="353"/>
        <end position="363"/>
    </location>
</feature>
<feature type="region of interest" description="Disordered" evidence="1">
    <location>
        <begin position="414"/>
        <end position="464"/>
    </location>
</feature>
<feature type="compositionally biased region" description="Polar residues" evidence="1">
    <location>
        <begin position="175"/>
        <end position="184"/>
    </location>
</feature>
<feature type="region of interest" description="Disordered" evidence="1">
    <location>
        <begin position="234"/>
        <end position="254"/>
    </location>
</feature>
<reference evidence="4" key="1">
    <citation type="journal article" date="2023" name="G3 (Bethesda)">
        <title>A reference genome for the long-term kleptoplast-retaining sea slug Elysia crispata morphotype clarki.</title>
        <authorList>
            <person name="Eastman K.E."/>
            <person name="Pendleton A.L."/>
            <person name="Shaikh M.A."/>
            <person name="Suttiyut T."/>
            <person name="Ogas R."/>
            <person name="Tomko P."/>
            <person name="Gavelis G."/>
            <person name="Widhalm J.R."/>
            <person name="Wisecaver J.H."/>
        </authorList>
    </citation>
    <scope>NUCLEOTIDE SEQUENCE</scope>
    <source>
        <strain evidence="4">ECLA1</strain>
    </source>
</reference>
<dbReference type="AlphaFoldDB" id="A0AAE1DKM6"/>
<dbReference type="InterPro" id="IPR013783">
    <property type="entry name" value="Ig-like_fold"/>
</dbReference>
<keyword evidence="3" id="KW-0732">Signal</keyword>
<feature type="region of interest" description="Disordered" evidence="1">
    <location>
        <begin position="620"/>
        <end position="667"/>
    </location>
</feature>
<protein>
    <recommendedName>
        <fullName evidence="6">Fibronectin type-III domain-containing protein</fullName>
    </recommendedName>
</protein>
<keyword evidence="2" id="KW-0812">Transmembrane</keyword>
<gene>
    <name evidence="4" type="ORF">RRG08_050745</name>
</gene>
<feature type="compositionally biased region" description="Basic and acidic residues" evidence="1">
    <location>
        <begin position="151"/>
        <end position="162"/>
    </location>
</feature>
<name>A0AAE1DKM6_9GAST</name>
<feature type="region of interest" description="Disordered" evidence="1">
    <location>
        <begin position="688"/>
        <end position="713"/>
    </location>
</feature>
<organism evidence="4 5">
    <name type="scientific">Elysia crispata</name>
    <name type="common">lettuce slug</name>
    <dbReference type="NCBI Taxonomy" id="231223"/>
    <lineage>
        <taxon>Eukaryota</taxon>
        <taxon>Metazoa</taxon>
        <taxon>Spiralia</taxon>
        <taxon>Lophotrochozoa</taxon>
        <taxon>Mollusca</taxon>
        <taxon>Gastropoda</taxon>
        <taxon>Heterobranchia</taxon>
        <taxon>Euthyneura</taxon>
        <taxon>Panpulmonata</taxon>
        <taxon>Sacoglossa</taxon>
        <taxon>Placobranchoidea</taxon>
        <taxon>Plakobranchidae</taxon>
        <taxon>Elysia</taxon>
    </lineage>
</organism>
<feature type="compositionally biased region" description="Polar residues" evidence="1">
    <location>
        <begin position="694"/>
        <end position="713"/>
    </location>
</feature>
<evidence type="ECO:0008006" key="6">
    <source>
        <dbReference type="Google" id="ProtNLM"/>
    </source>
</evidence>
<feature type="region of interest" description="Disordered" evidence="1">
    <location>
        <begin position="330"/>
        <end position="363"/>
    </location>
</feature>
<keyword evidence="2" id="KW-0472">Membrane</keyword>
<feature type="transmembrane region" description="Helical" evidence="2">
    <location>
        <begin position="371"/>
        <end position="395"/>
    </location>
</feature>
<sequence length="734" mass="80745">MAYLRKKSYRSRVGSILILCVTILKVHGATAADVKCDRSLSRLESGVDVRVCVRALSPTSLEITWSRDRVSSTADSGQVKHWIVTVAASYDRRRVVSFVSLRSTVARHVVRMLTPGTEYFVFLDSVDYNDWYLTMIPRPIAVRTMSAEETKTTVKSTERAGGREPSIGHGRDGYQRTTTSQTIVSKAEEEKDEWTRRRGGKPKRTEGELQTTPEVIYGSKRRGSRKINRTTAIPFKSTSDGADGGRRRGSSRRETWTAWVPGGEEREIRTERIDERKRVINRKTLATQLPRKATKPKIEKTNHSNIRTTPAESERVKTFPGEARSKATVAHTSTFVPMEGSMKEKSGNNSDAENTKKQTEARDYNDAGSRVLWWVLITSVSGGVLFLALTMITAWTNRCRRRCKPLSCPHIEHEISQTSRSSSKLNNGGSATNAQNPDSTNNKPRTIAQNSYTRTPSSLQSRPLPRVLVNSPATSASDNIGATCGFGRRNPEGHKLAGYQLEESIYATVGDDLLTPDPARVVSIISWGSEFDILEESKGAMYSNLTAENRPDNEYGNLEMTYCNLLSISMSSPPHRIDTTQPTPSSGLVSAAAAAPSSTNIDKLPSQHPYAVPRRQISTSSIPNFLAPPPPSSSPNTLSKLFPHSQTSQHPASALPQQQQTAPMPGLDLPKEQLQKLVMLLLSKPTESVAGETMPTSPGTSNTNCTGSTDQPTSPTYLVPANCSLGKHNIHPFH</sequence>
<feature type="signal peptide" evidence="3">
    <location>
        <begin position="1"/>
        <end position="31"/>
    </location>
</feature>
<dbReference type="Gene3D" id="2.60.40.10">
    <property type="entry name" value="Immunoglobulins"/>
    <property type="match status" value="1"/>
</dbReference>
<evidence type="ECO:0000256" key="1">
    <source>
        <dbReference type="SAM" id="MobiDB-lite"/>
    </source>
</evidence>
<dbReference type="Proteomes" id="UP001283361">
    <property type="component" value="Unassembled WGS sequence"/>
</dbReference>
<feature type="region of interest" description="Disordered" evidence="1">
    <location>
        <begin position="151"/>
        <end position="207"/>
    </location>
</feature>
<feature type="compositionally biased region" description="Polar residues" evidence="1">
    <location>
        <begin position="416"/>
        <end position="461"/>
    </location>
</feature>
<feature type="compositionally biased region" description="Basic and acidic residues" evidence="1">
    <location>
        <begin position="243"/>
        <end position="254"/>
    </location>
</feature>
<keyword evidence="2" id="KW-1133">Transmembrane helix</keyword>
<feature type="compositionally biased region" description="Basic and acidic residues" evidence="1">
    <location>
        <begin position="186"/>
        <end position="196"/>
    </location>
</feature>
<comment type="caution">
    <text evidence="4">The sequence shown here is derived from an EMBL/GenBank/DDBJ whole genome shotgun (WGS) entry which is preliminary data.</text>
</comment>
<feature type="compositionally biased region" description="Polar residues" evidence="1">
    <location>
        <begin position="644"/>
        <end position="662"/>
    </location>
</feature>
<proteinExistence type="predicted"/>
<dbReference type="EMBL" id="JAWDGP010003448">
    <property type="protein sequence ID" value="KAK3774239.1"/>
    <property type="molecule type" value="Genomic_DNA"/>
</dbReference>
<evidence type="ECO:0000313" key="4">
    <source>
        <dbReference type="EMBL" id="KAK3774239.1"/>
    </source>
</evidence>
<evidence type="ECO:0000313" key="5">
    <source>
        <dbReference type="Proteomes" id="UP001283361"/>
    </source>
</evidence>
<accession>A0AAE1DKM6</accession>
<keyword evidence="5" id="KW-1185">Reference proteome</keyword>
<feature type="chain" id="PRO_5041921469" description="Fibronectin type-III domain-containing protein" evidence="3">
    <location>
        <begin position="32"/>
        <end position="734"/>
    </location>
</feature>
<evidence type="ECO:0000256" key="2">
    <source>
        <dbReference type="SAM" id="Phobius"/>
    </source>
</evidence>
<evidence type="ECO:0000256" key="3">
    <source>
        <dbReference type="SAM" id="SignalP"/>
    </source>
</evidence>